<dbReference type="PANTHER" id="PTHR47803:SF1">
    <property type="entry name" value="TRNA-SPECIFIC ADENOSINE DEAMINASE 1"/>
    <property type="match status" value="1"/>
</dbReference>
<dbReference type="Proteomes" id="UP000077002">
    <property type="component" value="Unassembled WGS sequence"/>
</dbReference>
<dbReference type="EMBL" id="LVKK01000166">
    <property type="protein sequence ID" value="OAG34295.1"/>
    <property type="molecule type" value="Genomic_DNA"/>
</dbReference>
<evidence type="ECO:0000256" key="1">
    <source>
        <dbReference type="SAM" id="MobiDB-lite"/>
    </source>
</evidence>
<keyword evidence="4" id="KW-1185">Reference proteome</keyword>
<dbReference type="GO" id="GO:0002100">
    <property type="term" value="P:tRNA wobble adenosine to inosine editing"/>
    <property type="evidence" value="ECO:0007669"/>
    <property type="project" value="InterPro"/>
</dbReference>
<feature type="region of interest" description="Disordered" evidence="1">
    <location>
        <begin position="52"/>
        <end position="71"/>
    </location>
</feature>
<evidence type="ECO:0000259" key="2">
    <source>
        <dbReference type="PROSITE" id="PS50141"/>
    </source>
</evidence>
<gene>
    <name evidence="3" type="ORF">AYO21_11542</name>
</gene>
<dbReference type="Pfam" id="PF02137">
    <property type="entry name" value="A_deamin"/>
    <property type="match status" value="1"/>
</dbReference>
<sequence length="507" mass="55567">MAMRATTSDPEHDDDGAHNQVPRPNLPFPYLARDVLDVTLLIIPCLQPDSHGEIATPGKQPLPSSPKDHSPMASLAERVAQLALLTFNSLPPKCKPRTLPDGTTEWTPMSAVILAQEGHDAPLACVSLATGTKCLSASALPRCKGLVVHDSHAEILALRGFNRWILSEVEAILRDPTYRSPYLDISHRDDTGKASGCPFRLKDHVTIHFFSTEAPCGDASMEILMDSLPSGNTKPWPVDNNIATLLQGRGYFSLLGHVRRKPARGDAEQSGSKSCTDKIAIKQFTSILSFPADLFVEKTPNAYVKTVVVYADKYHPGGYQRAFGSGGRLSPLRKAGNFFTVAPLPVDFGRFAFERRLQSSVDSTQAKCKTSNVSAIWVHAADINRRNVVEVLINGVKQGYRQWDERSTKASIVSRKELWAVGARLSGHLENLNIVDDPSGELDQESTGCNTTIQKTLSATTYQEAKLSALRIPHQISKERVTDTLGNWTKNTGDGDWTCGLPDHQIR</sequence>
<dbReference type="GO" id="GO:0003723">
    <property type="term" value="F:RNA binding"/>
    <property type="evidence" value="ECO:0007669"/>
    <property type="project" value="InterPro"/>
</dbReference>
<dbReference type="GO" id="GO:0043829">
    <property type="term" value="F:tRNA-specific adenosine-37 deaminase activity"/>
    <property type="evidence" value="ECO:0007669"/>
    <property type="project" value="TreeGrafter"/>
</dbReference>
<dbReference type="AlphaFoldDB" id="A0A177EQK7"/>
<comment type="caution">
    <text evidence="3">The sequence shown here is derived from an EMBL/GenBank/DDBJ whole genome shotgun (WGS) entry which is preliminary data.</text>
</comment>
<dbReference type="OrthoDB" id="10268011at2759"/>
<dbReference type="SMART" id="SM00552">
    <property type="entry name" value="ADEAMc"/>
    <property type="match status" value="1"/>
</dbReference>
<dbReference type="RefSeq" id="XP_022506247.1">
    <property type="nucleotide sequence ID" value="XM_022661431.1"/>
</dbReference>
<feature type="region of interest" description="Disordered" evidence="1">
    <location>
        <begin position="1"/>
        <end position="24"/>
    </location>
</feature>
<dbReference type="InterPro" id="IPR042935">
    <property type="entry name" value="Tad1"/>
</dbReference>
<accession>A0A177EQK7</accession>
<feature type="domain" description="A to I editase" evidence="2">
    <location>
        <begin position="127"/>
        <end position="469"/>
    </location>
</feature>
<dbReference type="PROSITE" id="PS50141">
    <property type="entry name" value="A_DEAMIN_EDITASE"/>
    <property type="match status" value="1"/>
</dbReference>
<evidence type="ECO:0000313" key="3">
    <source>
        <dbReference type="EMBL" id="OAG34295.1"/>
    </source>
</evidence>
<dbReference type="PANTHER" id="PTHR47803">
    <property type="entry name" value="TRNA-SPECIFIC ADENOSINE DEAMINASE 1"/>
    <property type="match status" value="1"/>
</dbReference>
<name>A0A177EQK7_9EURO</name>
<dbReference type="InterPro" id="IPR002466">
    <property type="entry name" value="A_deamin"/>
</dbReference>
<organism evidence="3 4">
    <name type="scientific">Fonsecaea monophora</name>
    <dbReference type="NCBI Taxonomy" id="254056"/>
    <lineage>
        <taxon>Eukaryota</taxon>
        <taxon>Fungi</taxon>
        <taxon>Dikarya</taxon>
        <taxon>Ascomycota</taxon>
        <taxon>Pezizomycotina</taxon>
        <taxon>Eurotiomycetes</taxon>
        <taxon>Chaetothyriomycetidae</taxon>
        <taxon>Chaetothyriales</taxon>
        <taxon>Herpotrichiellaceae</taxon>
        <taxon>Fonsecaea</taxon>
    </lineage>
</organism>
<dbReference type="GeneID" id="34606634"/>
<evidence type="ECO:0000313" key="4">
    <source>
        <dbReference type="Proteomes" id="UP000077002"/>
    </source>
</evidence>
<protein>
    <recommendedName>
        <fullName evidence="2">A to I editase domain-containing protein</fullName>
    </recommendedName>
</protein>
<proteinExistence type="predicted"/>
<reference evidence="3 4" key="1">
    <citation type="submission" date="2016-03" db="EMBL/GenBank/DDBJ databases">
        <title>Draft genome sequence of the Fonsecaea monophora CBS 269.37.</title>
        <authorList>
            <person name="Bombassaro A."/>
            <person name="Vinicius W.A."/>
            <person name="De Hoog S."/>
            <person name="Sun J."/>
            <person name="Souza E.M."/>
            <person name="Raittz R.T."/>
            <person name="Costa F."/>
            <person name="Leao A.C."/>
            <person name="Tadra-Sfeir M.Z."/>
            <person name="Baura V."/>
            <person name="Balsanelli E."/>
            <person name="Pedrosa F.O."/>
            <person name="Moreno L.F."/>
            <person name="Steffens M.B."/>
            <person name="Xi L."/>
            <person name="Bocca A.L."/>
            <person name="Felipe M.S."/>
            <person name="Teixeira M."/>
            <person name="Telles Filho F.Q."/>
            <person name="Azevedo C.M."/>
            <person name="Gomes R."/>
            <person name="Vicente V.A."/>
        </authorList>
    </citation>
    <scope>NUCLEOTIDE SEQUENCE [LARGE SCALE GENOMIC DNA]</scope>
    <source>
        <strain evidence="3 4">CBS 269.37</strain>
    </source>
</reference>